<evidence type="ECO:0000256" key="3">
    <source>
        <dbReference type="ARBA" id="ARBA00012438"/>
    </source>
</evidence>
<keyword evidence="12" id="KW-1185">Reference proteome</keyword>
<dbReference type="InterPro" id="IPR003594">
    <property type="entry name" value="HATPase_dom"/>
</dbReference>
<evidence type="ECO:0000313" key="11">
    <source>
        <dbReference type="EMBL" id="MDN4174214.1"/>
    </source>
</evidence>
<dbReference type="CDD" id="cd16936">
    <property type="entry name" value="HATPase_RsbW-like"/>
    <property type="match status" value="1"/>
</dbReference>
<dbReference type="InterPro" id="IPR005467">
    <property type="entry name" value="His_kinase_dom"/>
</dbReference>
<evidence type="ECO:0000256" key="5">
    <source>
        <dbReference type="ARBA" id="ARBA00022777"/>
    </source>
</evidence>
<dbReference type="Pfam" id="PF00072">
    <property type="entry name" value="Response_reg"/>
    <property type="match status" value="1"/>
</dbReference>
<evidence type="ECO:0000259" key="9">
    <source>
        <dbReference type="PROSITE" id="PS50109"/>
    </source>
</evidence>
<dbReference type="InterPro" id="IPR001932">
    <property type="entry name" value="PPM-type_phosphatase-like_dom"/>
</dbReference>
<feature type="domain" description="Response regulatory" evidence="10">
    <location>
        <begin position="637"/>
        <end position="753"/>
    </location>
</feature>
<dbReference type="InterPro" id="IPR011006">
    <property type="entry name" value="CheY-like_superfamily"/>
</dbReference>
<dbReference type="InterPro" id="IPR004358">
    <property type="entry name" value="Sig_transdc_His_kin-like_C"/>
</dbReference>
<dbReference type="RefSeq" id="WP_300953312.1">
    <property type="nucleotide sequence ID" value="NZ_JAUHJQ010000006.1"/>
</dbReference>
<keyword evidence="6" id="KW-0902">Two-component regulatory system</keyword>
<evidence type="ECO:0000259" key="10">
    <source>
        <dbReference type="PROSITE" id="PS50110"/>
    </source>
</evidence>
<dbReference type="SUPFAM" id="SSF55781">
    <property type="entry name" value="GAF domain-like"/>
    <property type="match status" value="1"/>
</dbReference>
<proteinExistence type="predicted"/>
<dbReference type="SMART" id="SM00388">
    <property type="entry name" value="HisKA"/>
    <property type="match status" value="1"/>
</dbReference>
<dbReference type="EMBL" id="JAUHJQ010000006">
    <property type="protein sequence ID" value="MDN4174214.1"/>
    <property type="molecule type" value="Genomic_DNA"/>
</dbReference>
<feature type="region of interest" description="Disordered" evidence="8">
    <location>
        <begin position="616"/>
        <end position="635"/>
    </location>
</feature>
<evidence type="ECO:0000256" key="2">
    <source>
        <dbReference type="ARBA" id="ARBA00004236"/>
    </source>
</evidence>
<dbReference type="PROSITE" id="PS50109">
    <property type="entry name" value="HIS_KIN"/>
    <property type="match status" value="1"/>
</dbReference>
<dbReference type="SMART" id="SM00448">
    <property type="entry name" value="REC"/>
    <property type="match status" value="1"/>
</dbReference>
<dbReference type="PANTHER" id="PTHR43547">
    <property type="entry name" value="TWO-COMPONENT HISTIDINE KINASE"/>
    <property type="match status" value="1"/>
</dbReference>
<dbReference type="PRINTS" id="PR00344">
    <property type="entry name" value="BCTRLSENSOR"/>
</dbReference>
<dbReference type="Gene3D" id="3.30.450.40">
    <property type="match status" value="1"/>
</dbReference>
<protein>
    <recommendedName>
        <fullName evidence="3">histidine kinase</fullName>
        <ecNumber evidence="3">2.7.13.3</ecNumber>
    </recommendedName>
</protein>
<dbReference type="Pfam" id="PF02518">
    <property type="entry name" value="HATPase_c"/>
    <property type="match status" value="1"/>
</dbReference>
<feature type="region of interest" description="Disordered" evidence="8">
    <location>
        <begin position="579"/>
        <end position="598"/>
    </location>
</feature>
<name>A0ABT8FHP8_9ACTN</name>
<comment type="catalytic activity">
    <reaction evidence="1">
        <text>ATP + protein L-histidine = ADP + protein N-phospho-L-histidine.</text>
        <dbReference type="EC" id="2.7.13.3"/>
    </reaction>
</comment>
<dbReference type="Gene3D" id="3.30.450.20">
    <property type="entry name" value="PAS domain"/>
    <property type="match status" value="1"/>
</dbReference>
<dbReference type="InterPro" id="IPR003661">
    <property type="entry name" value="HisK_dim/P_dom"/>
</dbReference>
<dbReference type="PANTHER" id="PTHR43547:SF2">
    <property type="entry name" value="HYBRID SIGNAL TRANSDUCTION HISTIDINE KINASE C"/>
    <property type="match status" value="1"/>
</dbReference>
<dbReference type="Gene3D" id="3.40.50.2300">
    <property type="match status" value="1"/>
</dbReference>
<keyword evidence="5" id="KW-0808">Transferase</keyword>
<organism evidence="11 12">
    <name type="scientific">Nocardioides oceani</name>
    <dbReference type="NCBI Taxonomy" id="3058369"/>
    <lineage>
        <taxon>Bacteria</taxon>
        <taxon>Bacillati</taxon>
        <taxon>Actinomycetota</taxon>
        <taxon>Actinomycetes</taxon>
        <taxon>Propionibacteriales</taxon>
        <taxon>Nocardioidaceae</taxon>
        <taxon>Nocardioides</taxon>
    </lineage>
</organism>
<dbReference type="SUPFAM" id="SSF55874">
    <property type="entry name" value="ATPase domain of HSP90 chaperone/DNA topoisomerase II/histidine kinase"/>
    <property type="match status" value="1"/>
</dbReference>
<feature type="modified residue" description="4-aspartylphosphate" evidence="7">
    <location>
        <position position="686"/>
    </location>
</feature>
<evidence type="ECO:0000256" key="6">
    <source>
        <dbReference type="ARBA" id="ARBA00023012"/>
    </source>
</evidence>
<dbReference type="InterPro" id="IPR029016">
    <property type="entry name" value="GAF-like_dom_sf"/>
</dbReference>
<dbReference type="SMART" id="SM00331">
    <property type="entry name" value="PP2C_SIG"/>
    <property type="match status" value="1"/>
</dbReference>
<dbReference type="Pfam" id="PF07228">
    <property type="entry name" value="SpoIIE"/>
    <property type="match status" value="1"/>
</dbReference>
<evidence type="ECO:0000256" key="4">
    <source>
        <dbReference type="ARBA" id="ARBA00022553"/>
    </source>
</evidence>
<dbReference type="PROSITE" id="PS50110">
    <property type="entry name" value="RESPONSE_REGULATORY"/>
    <property type="match status" value="1"/>
</dbReference>
<evidence type="ECO:0000256" key="8">
    <source>
        <dbReference type="SAM" id="MobiDB-lite"/>
    </source>
</evidence>
<sequence length="1250" mass="132122">MGRRRDLFDEGTPVGRLMAATDWAATPVGEPETWPETLRVLVRTAQSSRYPMLILWGDQFTQIYNDAYSGLIGDRHPAAMGGDCRVTLSEGWPVLGPLIAEAMETGVASWVPALQLLLERAGYREEAYFSVSHAPAEDDEGVTRGVLTVCSEVTEQVVGERRLRLLQAVTLADDTTVPVDEVATRVLAAIEEQPLDVPFVGLYLRSGDRLRRVAASIEGLPADLPADLPGDLPADADGAADDPWGIAAAARGAATSVAVPAGTRVLGGAFGEPVTEAVAIPIPSADPRTPLGVLVSGVSPSRALDDLYRSFLGLLAQQVGTALRNALAYEEERARAEALAELDRVKTEFFTNVSHEFRTPLTLMLGPLGDALEDVDDPLSAVQRERVGTALRASRRLLKLVNNLLTFSSLEAGAASTDPEVVDLAELTGDVASGFRAAVERGGLSLDVTCAELPPTVLDPVHWETIVTNLLSNALKFTFAGGIAVRLDAGEATGEAAGEVTGEEVRLVVADTGVGIPAEDLPRLFDRFHRARGARSRSHEGSGIGLALVGELVALHGGTVEVESTVGVGTTFTVRLPARPAPAAPTSPGSPVESSPVAGPRLTAAVEEAESWVPVVEPGAPARPGGVPTPTDGDRTRVLVADDNADMREHVTRLLEGEGWEVTAVPDGQAALERALHDVPDLLLTDVMMPRLDGFELVRALRADPRTATLPIVVLSARAGEGASAEGLDLGADDYVVKPFLSSDLLARLRTTLRLARQRTQHVAQLHELADAAALITSGRRLDDALGSLVEQVRVLLPADEVVLTLAADDGGPDVVYGAGASSPTADRLTATVRGRGERRLGTIEVRLPAAAALQPQRRAMLEPVTRVLAAVIEEGWHAERDVAVASTLQQALLPDRLPDVPGLRLAAAYRPAERSVQVGGDWYDVLALPDGRVALCIGDVAGQGLTSALVMGQLRTAVRAYALEGLSPTESVAALDELMDRMPGASFTTMFLGHLDVVSGVLTWCNAGHPPPVVLAPDGRAEVLGGEVTPPLGAAFGLAPAEGRTQVPDGASLVAYTDGLVEDRETQLDGGPERLVELLRHRAGSEVGQLVDDVLGLLAGRERTDDVAVLVLQRAPGAAPRPVLVPLELELDLPLAAEASGRARREVRPRLLAAGLDERDVFEVLVSLTEAVNNAVEHAVAPTRDRVLVRVAVDDVERRVRVEVQDFGRWRERGPSMDRGHGAALMSAAGEVRVVPGESGTTVVLERVV</sequence>
<dbReference type="InterPro" id="IPR036457">
    <property type="entry name" value="PPM-type-like_dom_sf"/>
</dbReference>
<evidence type="ECO:0000313" key="12">
    <source>
        <dbReference type="Proteomes" id="UP001168620"/>
    </source>
</evidence>
<comment type="subcellular location">
    <subcellularLocation>
        <location evidence="2">Cell membrane</location>
    </subcellularLocation>
</comment>
<dbReference type="Pfam" id="PF00512">
    <property type="entry name" value="HisKA"/>
    <property type="match status" value="1"/>
</dbReference>
<comment type="caution">
    <text evidence="11">The sequence shown here is derived from an EMBL/GenBank/DDBJ whole genome shotgun (WGS) entry which is preliminary data.</text>
</comment>
<gene>
    <name evidence="11" type="ORF">QWY28_14720</name>
</gene>
<reference evidence="11" key="1">
    <citation type="submission" date="2023-06" db="EMBL/GenBank/DDBJ databases">
        <title>Draft genome sequence of Nocardioides sp. SOB77.</title>
        <authorList>
            <person name="Zhang G."/>
        </authorList>
    </citation>
    <scope>NUCLEOTIDE SEQUENCE</scope>
    <source>
        <strain evidence="11">SOB77</strain>
    </source>
</reference>
<dbReference type="Pfam" id="PF13581">
    <property type="entry name" value="HATPase_c_2"/>
    <property type="match status" value="1"/>
</dbReference>
<evidence type="ECO:0000256" key="7">
    <source>
        <dbReference type="PROSITE-ProRule" id="PRU00169"/>
    </source>
</evidence>
<dbReference type="Proteomes" id="UP001168620">
    <property type="component" value="Unassembled WGS sequence"/>
</dbReference>
<dbReference type="SMART" id="SM00387">
    <property type="entry name" value="HATPase_c"/>
    <property type="match status" value="1"/>
</dbReference>
<dbReference type="InterPro" id="IPR036097">
    <property type="entry name" value="HisK_dim/P_sf"/>
</dbReference>
<dbReference type="EC" id="2.7.13.3" evidence="3"/>
<dbReference type="Gene3D" id="3.30.565.10">
    <property type="entry name" value="Histidine kinase-like ATPase, C-terminal domain"/>
    <property type="match status" value="2"/>
</dbReference>
<dbReference type="Gene3D" id="1.10.287.130">
    <property type="match status" value="1"/>
</dbReference>
<dbReference type="InterPro" id="IPR001789">
    <property type="entry name" value="Sig_transdc_resp-reg_receiver"/>
</dbReference>
<dbReference type="SUPFAM" id="SSF47384">
    <property type="entry name" value="Homodimeric domain of signal transducing histidine kinase"/>
    <property type="match status" value="1"/>
</dbReference>
<feature type="domain" description="Histidine kinase" evidence="9">
    <location>
        <begin position="352"/>
        <end position="580"/>
    </location>
</feature>
<evidence type="ECO:0000256" key="1">
    <source>
        <dbReference type="ARBA" id="ARBA00000085"/>
    </source>
</evidence>
<accession>A0ABT8FHP8</accession>
<dbReference type="SUPFAM" id="SSF52172">
    <property type="entry name" value="CheY-like"/>
    <property type="match status" value="1"/>
</dbReference>
<dbReference type="Gene3D" id="3.60.40.10">
    <property type="entry name" value="PPM-type phosphatase domain"/>
    <property type="match status" value="1"/>
</dbReference>
<dbReference type="CDD" id="cd00082">
    <property type="entry name" value="HisKA"/>
    <property type="match status" value="1"/>
</dbReference>
<keyword evidence="5" id="KW-0418">Kinase</keyword>
<dbReference type="CDD" id="cd16922">
    <property type="entry name" value="HATPase_EvgS-ArcB-TorS-like"/>
    <property type="match status" value="1"/>
</dbReference>
<dbReference type="InterPro" id="IPR036890">
    <property type="entry name" value="HATPase_C_sf"/>
</dbReference>
<keyword evidence="4 7" id="KW-0597">Phosphoprotein</keyword>
<dbReference type="CDD" id="cd17574">
    <property type="entry name" value="REC_OmpR"/>
    <property type="match status" value="1"/>
</dbReference>